<sequence length="693" mass="77858">MNPPQSFNRPNSKNQKNDVGKTQFSSKDGIRSLGATSKSHKKSTQNVVVMDSHQRNAILNEAARMKEEKEGQDLNNKDCSNEALLGKRSDDVLMEDCGNQSYDGDAIDSVNLKKGITVRSNSIDPNLGDRKVDTGTVDVGNEGRAVREEEIIGDRFKIQENSEFVVEDKAESEIHGKRWAEMFKSKANFERLKFEYHCPEFDEGRVVIRPPLSVDIQGRKAWENCIVGYFFEKRVAFHTMEFHANRRWGNRGLKEIIMNDEGFFFFKFEFEDDLMDVLEDDACMIEGKPLIMQRWHSQLILSKRVPKTIPLWVKLFSVPLQFWNVAGLSRIGSGVGNILMADGLTERMCREASGRLSFAKLLIEVDANKPLPDHLTVIIPNEDGVDPIEVTVRVEYPWRPSWCAQCSIFGHSVHNCPVCIARNEKKIREDLDNKKLVQEKEEFTVVQRKGKGKMHNQNGQVQNGGYNQGYKSHGSFGQGTRNMGVSLKKNSKFNYVSSSRLVKEVQGRDNKGFKGETSGVKTGSGSENVKGVLQGNKFGVLSSNLLDNLENITSRVVVDEPGENVSHRRIGTEVANKVNLQGGLLHSNLTESHLVSSLKGHNVLYNIKGNKELNSNVVDRCELNSEVEVESDLEDMAQFMGEDKRDVSLQGISPVLDVDEEEAEREAFVIEQVFGGKSGEVKKAGNFNKSFNE</sequence>
<protein>
    <recommendedName>
        <fullName evidence="2">DUF4283 domain-containing protein</fullName>
    </recommendedName>
</protein>
<dbReference type="AlphaFoldDB" id="A0AAD8GLA4"/>
<keyword evidence="4" id="KW-1185">Reference proteome</keyword>
<reference evidence="3" key="2">
    <citation type="submission" date="2023-05" db="EMBL/GenBank/DDBJ databases">
        <authorList>
            <person name="Schelkunov M.I."/>
        </authorList>
    </citation>
    <scope>NUCLEOTIDE SEQUENCE</scope>
    <source>
        <strain evidence="3">Hsosn_3</strain>
        <tissue evidence="3">Leaf</tissue>
    </source>
</reference>
<accession>A0AAD8GLA4</accession>
<comment type="caution">
    <text evidence="3">The sequence shown here is derived from an EMBL/GenBank/DDBJ whole genome shotgun (WGS) entry which is preliminary data.</text>
</comment>
<dbReference type="Proteomes" id="UP001237642">
    <property type="component" value="Unassembled WGS sequence"/>
</dbReference>
<feature type="region of interest" description="Disordered" evidence="1">
    <location>
        <begin position="509"/>
        <end position="528"/>
    </location>
</feature>
<evidence type="ECO:0000313" key="3">
    <source>
        <dbReference type="EMBL" id="KAK1347351.1"/>
    </source>
</evidence>
<dbReference type="Pfam" id="PF14111">
    <property type="entry name" value="DUF4283"/>
    <property type="match status" value="1"/>
</dbReference>
<dbReference type="PANTHER" id="PTHR31286">
    <property type="entry name" value="GLYCINE-RICH CELL WALL STRUCTURAL PROTEIN 1.8-LIKE"/>
    <property type="match status" value="1"/>
</dbReference>
<proteinExistence type="predicted"/>
<evidence type="ECO:0000256" key="1">
    <source>
        <dbReference type="SAM" id="MobiDB-lite"/>
    </source>
</evidence>
<dbReference type="InterPro" id="IPR040256">
    <property type="entry name" value="At4g02000-like"/>
</dbReference>
<feature type="region of interest" description="Disordered" evidence="1">
    <location>
        <begin position="1"/>
        <end position="54"/>
    </location>
</feature>
<feature type="compositionally biased region" description="Polar residues" evidence="1">
    <location>
        <begin position="1"/>
        <end position="14"/>
    </location>
</feature>
<gene>
    <name evidence="3" type="ORF">POM88_055041</name>
</gene>
<feature type="domain" description="DUF4283" evidence="2">
    <location>
        <begin position="220"/>
        <end position="299"/>
    </location>
</feature>
<name>A0AAD8GLA4_9APIA</name>
<reference evidence="3" key="1">
    <citation type="submission" date="2023-02" db="EMBL/GenBank/DDBJ databases">
        <title>Genome of toxic invasive species Heracleum sosnowskyi carries increased number of genes despite the absence of recent whole-genome duplications.</title>
        <authorList>
            <person name="Schelkunov M."/>
            <person name="Shtratnikova V."/>
            <person name="Makarenko M."/>
            <person name="Klepikova A."/>
            <person name="Omelchenko D."/>
            <person name="Novikova G."/>
            <person name="Obukhova E."/>
            <person name="Bogdanov V."/>
            <person name="Penin A."/>
            <person name="Logacheva M."/>
        </authorList>
    </citation>
    <scope>NUCLEOTIDE SEQUENCE</scope>
    <source>
        <strain evidence="3">Hsosn_3</strain>
        <tissue evidence="3">Leaf</tissue>
    </source>
</reference>
<dbReference type="InterPro" id="IPR025558">
    <property type="entry name" value="DUF4283"/>
</dbReference>
<dbReference type="PANTHER" id="PTHR31286:SF180">
    <property type="entry name" value="OS10G0362600 PROTEIN"/>
    <property type="match status" value="1"/>
</dbReference>
<organism evidence="3 4">
    <name type="scientific">Heracleum sosnowskyi</name>
    <dbReference type="NCBI Taxonomy" id="360622"/>
    <lineage>
        <taxon>Eukaryota</taxon>
        <taxon>Viridiplantae</taxon>
        <taxon>Streptophyta</taxon>
        <taxon>Embryophyta</taxon>
        <taxon>Tracheophyta</taxon>
        <taxon>Spermatophyta</taxon>
        <taxon>Magnoliopsida</taxon>
        <taxon>eudicotyledons</taxon>
        <taxon>Gunneridae</taxon>
        <taxon>Pentapetalae</taxon>
        <taxon>asterids</taxon>
        <taxon>campanulids</taxon>
        <taxon>Apiales</taxon>
        <taxon>Apiaceae</taxon>
        <taxon>Apioideae</taxon>
        <taxon>apioid superclade</taxon>
        <taxon>Tordylieae</taxon>
        <taxon>Tordyliinae</taxon>
        <taxon>Heracleum</taxon>
    </lineage>
</organism>
<evidence type="ECO:0000313" key="4">
    <source>
        <dbReference type="Proteomes" id="UP001237642"/>
    </source>
</evidence>
<dbReference type="EMBL" id="JAUIZM010000219">
    <property type="protein sequence ID" value="KAK1347351.1"/>
    <property type="molecule type" value="Genomic_DNA"/>
</dbReference>
<evidence type="ECO:0000259" key="2">
    <source>
        <dbReference type="Pfam" id="PF14111"/>
    </source>
</evidence>